<organism evidence="15 16">
    <name type="scientific">Paenibacillus sacheonensis</name>
    <dbReference type="NCBI Taxonomy" id="742054"/>
    <lineage>
        <taxon>Bacteria</taxon>
        <taxon>Bacillati</taxon>
        <taxon>Bacillota</taxon>
        <taxon>Bacilli</taxon>
        <taxon>Bacillales</taxon>
        <taxon>Paenibacillaceae</taxon>
        <taxon>Paenibacillus</taxon>
    </lineage>
</organism>
<feature type="transmembrane region" description="Helical" evidence="12">
    <location>
        <begin position="12"/>
        <end position="32"/>
    </location>
</feature>
<dbReference type="InterPro" id="IPR050640">
    <property type="entry name" value="Bact_2-comp_sensor_kinase"/>
</dbReference>
<dbReference type="PANTHER" id="PTHR34220:SF7">
    <property type="entry name" value="SENSOR HISTIDINE KINASE YPDA"/>
    <property type="match status" value="1"/>
</dbReference>
<evidence type="ECO:0000256" key="3">
    <source>
        <dbReference type="ARBA" id="ARBA00012438"/>
    </source>
</evidence>
<keyword evidence="11 12" id="KW-0472">Membrane</keyword>
<keyword evidence="4" id="KW-1003">Cell membrane</keyword>
<evidence type="ECO:0000256" key="5">
    <source>
        <dbReference type="ARBA" id="ARBA00022553"/>
    </source>
</evidence>
<reference evidence="15 16" key="1">
    <citation type="submission" date="2020-01" db="EMBL/GenBank/DDBJ databases">
        <title>Paenibacillus soybeanensis sp. nov. isolated from the nodules of soybean (Glycine max(L.) Merr).</title>
        <authorList>
            <person name="Wang H."/>
        </authorList>
    </citation>
    <scope>NUCLEOTIDE SEQUENCE [LARGE SCALE GENOMIC DNA]</scope>
    <source>
        <strain evidence="15 16">DSM 23054</strain>
    </source>
</reference>
<evidence type="ECO:0000256" key="10">
    <source>
        <dbReference type="ARBA" id="ARBA00023012"/>
    </source>
</evidence>
<dbReference type="InterPro" id="IPR003594">
    <property type="entry name" value="HATPase_dom"/>
</dbReference>
<dbReference type="GO" id="GO:0005886">
    <property type="term" value="C:plasma membrane"/>
    <property type="evidence" value="ECO:0007669"/>
    <property type="project" value="UniProtKB-SubCell"/>
</dbReference>
<evidence type="ECO:0000256" key="1">
    <source>
        <dbReference type="ARBA" id="ARBA00000085"/>
    </source>
</evidence>
<feature type="domain" description="Histidine kinase" evidence="13">
    <location>
        <begin position="489"/>
        <end position="601"/>
    </location>
</feature>
<dbReference type="Gene3D" id="3.30.450.20">
    <property type="entry name" value="PAS domain"/>
    <property type="match status" value="1"/>
</dbReference>
<dbReference type="Proteomes" id="UP000558113">
    <property type="component" value="Unassembled WGS sequence"/>
</dbReference>
<dbReference type="Pfam" id="PF02518">
    <property type="entry name" value="HATPase_c"/>
    <property type="match status" value="1"/>
</dbReference>
<evidence type="ECO:0000256" key="7">
    <source>
        <dbReference type="ARBA" id="ARBA00022741"/>
    </source>
</evidence>
<keyword evidence="10" id="KW-0902">Two-component regulatory system</keyword>
<dbReference type="PROSITE" id="PS50109">
    <property type="entry name" value="HIS_KIN"/>
    <property type="match status" value="1"/>
</dbReference>
<evidence type="ECO:0000256" key="8">
    <source>
        <dbReference type="ARBA" id="ARBA00022777"/>
    </source>
</evidence>
<accession>A0A7X4YSS6</accession>
<gene>
    <name evidence="15" type="ORF">GT003_23125</name>
</gene>
<sequence>MKISRLKLKHQIFLIVVFTVIIFTCMEAYFYFSFYNLTQTRAANYGNKIIEQTRQKIDSVFSDIKISTNIAVDNRKIQEFTTAEDDYTRDIDVGNYVIDLMEYMRSFNSYVDGIVINDNEGRKVYSIDTKTGDIFFLHTYNEFITKYKNDSKALGKGRFTDLLKDEKVGNEYFFYVAPIIESLGGVHFSERTGFCSIMVNIRKLQELIEHTELTPHSALYILNSSNEVIVSNNTSFRGVLFNDILSADRGSLTSGVKTKINGEKVIVQETGLEQADGWSIVSIIPVHELTADMNPIKHNSIIAGIGIILSLLILGYFFLNNLTRPVMGLVADMRKIGKRETGFRVKVRSTNEVGVLAYDINRMIDKMEDMSSHVLNTQARLYESELSKKQAEFAALQSQINPHFLYNTLNCISSIGLEYGSKEIAQITSCMSRIFRYSVKEDELVRIGDEMECIKAYLQIISIRYANKFSMTVQIDEKLLNLQTPKMILQPIVENAVYHGLERVDAGGELKVSGHVDANGDICFMIMDSGRGMNEEQLGSIRARLNMEYSNQDHRPSGKNIGLSNINKRIKLLFGDNYGVVEIISKMGCGTTVTVNIPAMEQ</sequence>
<keyword evidence="5" id="KW-0597">Phosphoprotein</keyword>
<keyword evidence="8 15" id="KW-0418">Kinase</keyword>
<keyword evidence="6" id="KW-0808">Transferase</keyword>
<evidence type="ECO:0000313" key="15">
    <source>
        <dbReference type="EMBL" id="NBC71900.1"/>
    </source>
</evidence>
<dbReference type="SMART" id="SM00387">
    <property type="entry name" value="HATPase_c"/>
    <property type="match status" value="1"/>
</dbReference>
<evidence type="ECO:0000256" key="2">
    <source>
        <dbReference type="ARBA" id="ARBA00004651"/>
    </source>
</evidence>
<keyword evidence="12" id="KW-1133">Transmembrane helix</keyword>
<name>A0A7X4YSS6_9BACL</name>
<dbReference type="PROSITE" id="PS50885">
    <property type="entry name" value="HAMP"/>
    <property type="match status" value="1"/>
</dbReference>
<dbReference type="SUPFAM" id="SSF158472">
    <property type="entry name" value="HAMP domain-like"/>
    <property type="match status" value="1"/>
</dbReference>
<dbReference type="GO" id="GO:0000155">
    <property type="term" value="F:phosphorelay sensor kinase activity"/>
    <property type="evidence" value="ECO:0007669"/>
    <property type="project" value="InterPro"/>
</dbReference>
<feature type="transmembrane region" description="Helical" evidence="12">
    <location>
        <begin position="301"/>
        <end position="319"/>
    </location>
</feature>
<dbReference type="Gene3D" id="3.30.565.10">
    <property type="entry name" value="Histidine kinase-like ATPase, C-terminal domain"/>
    <property type="match status" value="1"/>
</dbReference>
<evidence type="ECO:0000259" key="13">
    <source>
        <dbReference type="PROSITE" id="PS50109"/>
    </source>
</evidence>
<dbReference type="EC" id="2.7.13.3" evidence="3"/>
<dbReference type="CDD" id="cd06225">
    <property type="entry name" value="HAMP"/>
    <property type="match status" value="1"/>
</dbReference>
<dbReference type="PRINTS" id="PR00344">
    <property type="entry name" value="BCTRLSENSOR"/>
</dbReference>
<keyword evidence="7" id="KW-0547">Nucleotide-binding</keyword>
<dbReference type="InterPro" id="IPR003660">
    <property type="entry name" value="HAMP_dom"/>
</dbReference>
<protein>
    <recommendedName>
        <fullName evidence="3">histidine kinase</fullName>
        <ecNumber evidence="3">2.7.13.3</ecNumber>
    </recommendedName>
</protein>
<keyword evidence="9" id="KW-0067">ATP-binding</keyword>
<dbReference type="OrthoDB" id="9809348at2"/>
<comment type="subcellular location">
    <subcellularLocation>
        <location evidence="2">Cell membrane</location>
        <topology evidence="2">Multi-pass membrane protein</topology>
    </subcellularLocation>
</comment>
<dbReference type="PANTHER" id="PTHR34220">
    <property type="entry name" value="SENSOR HISTIDINE KINASE YPDA"/>
    <property type="match status" value="1"/>
</dbReference>
<dbReference type="Gene3D" id="6.10.340.10">
    <property type="match status" value="1"/>
</dbReference>
<dbReference type="GO" id="GO:0005524">
    <property type="term" value="F:ATP binding"/>
    <property type="evidence" value="ECO:0007669"/>
    <property type="project" value="UniProtKB-KW"/>
</dbReference>
<keyword evidence="12" id="KW-0812">Transmembrane</keyword>
<evidence type="ECO:0000256" key="4">
    <source>
        <dbReference type="ARBA" id="ARBA00022475"/>
    </source>
</evidence>
<proteinExistence type="predicted"/>
<evidence type="ECO:0000256" key="11">
    <source>
        <dbReference type="ARBA" id="ARBA00023136"/>
    </source>
</evidence>
<dbReference type="InterPro" id="IPR010559">
    <property type="entry name" value="Sig_transdc_His_kin_internal"/>
</dbReference>
<comment type="caution">
    <text evidence="15">The sequence shown here is derived from an EMBL/GenBank/DDBJ whole genome shotgun (WGS) entry which is preliminary data.</text>
</comment>
<dbReference type="InterPro" id="IPR036890">
    <property type="entry name" value="HATPase_C_sf"/>
</dbReference>
<dbReference type="InterPro" id="IPR004358">
    <property type="entry name" value="Sig_transdc_His_kin-like_C"/>
</dbReference>
<dbReference type="RefSeq" id="WP_161702318.1">
    <property type="nucleotide sequence ID" value="NZ_JAAAMU010000014.1"/>
</dbReference>
<keyword evidence="16" id="KW-1185">Reference proteome</keyword>
<evidence type="ECO:0000256" key="9">
    <source>
        <dbReference type="ARBA" id="ARBA00022840"/>
    </source>
</evidence>
<comment type="catalytic activity">
    <reaction evidence="1">
        <text>ATP + protein L-histidine = ADP + protein N-phospho-L-histidine.</text>
        <dbReference type="EC" id="2.7.13.3"/>
    </reaction>
</comment>
<feature type="domain" description="HAMP" evidence="14">
    <location>
        <begin position="320"/>
        <end position="372"/>
    </location>
</feature>
<evidence type="ECO:0000313" key="16">
    <source>
        <dbReference type="Proteomes" id="UP000558113"/>
    </source>
</evidence>
<dbReference type="Pfam" id="PF06580">
    <property type="entry name" value="His_kinase"/>
    <property type="match status" value="1"/>
</dbReference>
<evidence type="ECO:0000256" key="12">
    <source>
        <dbReference type="SAM" id="Phobius"/>
    </source>
</evidence>
<dbReference type="EMBL" id="JAAAMU010000014">
    <property type="protein sequence ID" value="NBC71900.1"/>
    <property type="molecule type" value="Genomic_DNA"/>
</dbReference>
<evidence type="ECO:0000256" key="6">
    <source>
        <dbReference type="ARBA" id="ARBA00022679"/>
    </source>
</evidence>
<dbReference type="InterPro" id="IPR005467">
    <property type="entry name" value="His_kinase_dom"/>
</dbReference>
<dbReference type="SUPFAM" id="SSF55874">
    <property type="entry name" value="ATPase domain of HSP90 chaperone/DNA topoisomerase II/histidine kinase"/>
    <property type="match status" value="1"/>
</dbReference>
<dbReference type="AlphaFoldDB" id="A0A7X4YSS6"/>
<evidence type="ECO:0000259" key="14">
    <source>
        <dbReference type="PROSITE" id="PS50885"/>
    </source>
</evidence>